<evidence type="ECO:0000313" key="3">
    <source>
        <dbReference type="Proteomes" id="UP000006286"/>
    </source>
</evidence>
<keyword evidence="3" id="KW-1185">Reference proteome</keyword>
<organism evidence="2 3">
    <name type="scientific">Alcanivorax dieselolei (strain DSM 16502 / CGMCC 1.3690 / MCCC 1A00001 / B-5)</name>
    <name type="common">Alloalcanivorax dieselolei</name>
    <dbReference type="NCBI Taxonomy" id="930169"/>
    <lineage>
        <taxon>Bacteria</taxon>
        <taxon>Pseudomonadati</taxon>
        <taxon>Pseudomonadota</taxon>
        <taxon>Gammaproteobacteria</taxon>
        <taxon>Oceanospirillales</taxon>
        <taxon>Alcanivoracaceae</taxon>
        <taxon>Alloalcanivorax</taxon>
    </lineage>
</organism>
<dbReference type="RefSeq" id="WP_014994755.1">
    <property type="nucleotide sequence ID" value="NC_018691.1"/>
</dbReference>
<gene>
    <name evidence="2" type="ordered locus">B5T_02410</name>
</gene>
<dbReference type="STRING" id="930169.B5T_02410"/>
<evidence type="ECO:0000256" key="1">
    <source>
        <dbReference type="SAM" id="Phobius"/>
    </source>
</evidence>
<dbReference type="Proteomes" id="UP000006286">
    <property type="component" value="Chromosome"/>
</dbReference>
<dbReference type="KEGG" id="adi:B5T_02410"/>
<dbReference type="PATRIC" id="fig|930169.3.peg.2378"/>
<feature type="transmembrane region" description="Helical" evidence="1">
    <location>
        <begin position="53"/>
        <end position="78"/>
    </location>
</feature>
<name>K0CAU5_ALCDB</name>
<dbReference type="AlphaFoldDB" id="K0CAU5"/>
<dbReference type="EMBL" id="CP003466">
    <property type="protein sequence ID" value="AFT70684.1"/>
    <property type="molecule type" value="Genomic_DNA"/>
</dbReference>
<protein>
    <recommendedName>
        <fullName evidence="4">Transmembrane protein</fullName>
    </recommendedName>
</protein>
<keyword evidence="1" id="KW-0812">Transmembrane</keyword>
<evidence type="ECO:0000313" key="2">
    <source>
        <dbReference type="EMBL" id="AFT70684.1"/>
    </source>
</evidence>
<feature type="transmembrane region" description="Helical" evidence="1">
    <location>
        <begin position="12"/>
        <end position="33"/>
    </location>
</feature>
<dbReference type="OrthoDB" id="6080829at2"/>
<keyword evidence="1" id="KW-0472">Membrane</keyword>
<accession>K0CAU5</accession>
<sequence>MIQPDRGGTLLALAVVSLLLFAPLGPVVWWWAQKDLDAMAAGRMDAVGRPSTLWARGLSMAATLLLMMMLIGISIALISMI</sequence>
<dbReference type="HOGENOM" id="CLU_2566248_0_0_6"/>
<reference evidence="2 3" key="1">
    <citation type="journal article" date="2012" name="J. Bacteriol.">
        <title>Complete genome sequence of Alcanivorax dieselolei type strain B5.</title>
        <authorList>
            <person name="Lai Q."/>
            <person name="Li W."/>
            <person name="Shao Z."/>
        </authorList>
    </citation>
    <scope>NUCLEOTIDE SEQUENCE [LARGE SCALE GENOMIC DNA]</scope>
    <source>
        <strain evidence="3">DSM 16502 / CGMCC 1.3690 / B-5</strain>
    </source>
</reference>
<keyword evidence="1" id="KW-1133">Transmembrane helix</keyword>
<proteinExistence type="predicted"/>
<evidence type="ECO:0008006" key="4">
    <source>
        <dbReference type="Google" id="ProtNLM"/>
    </source>
</evidence>